<accession>A0A2M9BNP7</accession>
<feature type="transmembrane region" description="Helical" evidence="1">
    <location>
        <begin position="74"/>
        <end position="93"/>
    </location>
</feature>
<name>A0A2M9BNP7_9BACT</name>
<evidence type="ECO:0000313" key="3">
    <source>
        <dbReference type="Proteomes" id="UP000228535"/>
    </source>
</evidence>
<proteinExistence type="predicted"/>
<keyword evidence="1" id="KW-0472">Membrane</keyword>
<keyword evidence="1" id="KW-1133">Transmembrane helix</keyword>
<dbReference type="Pfam" id="PF13781">
    <property type="entry name" value="DoxX_3"/>
    <property type="match status" value="1"/>
</dbReference>
<organism evidence="2 3">
    <name type="scientific">Hymenobacter chitinivorans DSM 11115</name>
    <dbReference type="NCBI Taxonomy" id="1121954"/>
    <lineage>
        <taxon>Bacteria</taxon>
        <taxon>Pseudomonadati</taxon>
        <taxon>Bacteroidota</taxon>
        <taxon>Cytophagia</taxon>
        <taxon>Cytophagales</taxon>
        <taxon>Hymenobacteraceae</taxon>
        <taxon>Hymenobacter</taxon>
    </lineage>
</organism>
<reference evidence="2 3" key="1">
    <citation type="submission" date="2017-11" db="EMBL/GenBank/DDBJ databases">
        <title>Genomic Encyclopedia of Archaeal and Bacterial Type Strains, Phase II (KMG-II): From Individual Species to Whole Genera.</title>
        <authorList>
            <person name="Goeker M."/>
        </authorList>
    </citation>
    <scope>NUCLEOTIDE SEQUENCE [LARGE SCALE GENOMIC DNA]</scope>
    <source>
        <strain evidence="2 3">DSM 11115</strain>
    </source>
</reference>
<dbReference type="AlphaFoldDB" id="A0A2M9BNP7"/>
<feature type="transmembrane region" description="Helical" evidence="1">
    <location>
        <begin position="99"/>
        <end position="120"/>
    </location>
</feature>
<comment type="caution">
    <text evidence="2">The sequence shown here is derived from an EMBL/GenBank/DDBJ whole genome shotgun (WGS) entry which is preliminary data.</text>
</comment>
<keyword evidence="3" id="KW-1185">Reference proteome</keyword>
<evidence type="ECO:0000313" key="2">
    <source>
        <dbReference type="EMBL" id="PJJ59562.1"/>
    </source>
</evidence>
<gene>
    <name evidence="2" type="ORF">CLV45_0981</name>
</gene>
<sequence length="130" mass="14310">MPGGEVMRTGLRFGIAAVWLANGLLCKVLHLVPRHEAIVARILGPRFAAPLTVLIGVAEIVMAGWVLSRYRERLSVGLQIALVLGMNVLEFLLARDLLLWQQLNIVFAGLFALLLYYYGFRLPAAPASAR</sequence>
<protein>
    <submittedName>
        <fullName evidence="2">DoxX-like protein</fullName>
    </submittedName>
</protein>
<dbReference type="EMBL" id="PGFA01000001">
    <property type="protein sequence ID" value="PJJ59562.1"/>
    <property type="molecule type" value="Genomic_DNA"/>
</dbReference>
<evidence type="ECO:0000256" key="1">
    <source>
        <dbReference type="SAM" id="Phobius"/>
    </source>
</evidence>
<keyword evidence="1" id="KW-0812">Transmembrane</keyword>
<dbReference type="InterPro" id="IPR025695">
    <property type="entry name" value="DoxX-like"/>
</dbReference>
<feature type="transmembrane region" description="Helical" evidence="1">
    <location>
        <begin position="12"/>
        <end position="32"/>
    </location>
</feature>
<feature type="transmembrane region" description="Helical" evidence="1">
    <location>
        <begin position="47"/>
        <end position="67"/>
    </location>
</feature>
<dbReference type="Proteomes" id="UP000228535">
    <property type="component" value="Unassembled WGS sequence"/>
</dbReference>